<feature type="domain" description="Beta-lactamase-related" evidence="2">
    <location>
        <begin position="77"/>
        <end position="387"/>
    </location>
</feature>
<dbReference type="EMBL" id="JACOGA010000003">
    <property type="protein sequence ID" value="MBC3872676.1"/>
    <property type="molecule type" value="Genomic_DNA"/>
</dbReference>
<evidence type="ECO:0000259" key="2">
    <source>
        <dbReference type="Pfam" id="PF00144"/>
    </source>
</evidence>
<evidence type="ECO:0000256" key="1">
    <source>
        <dbReference type="SAM" id="SignalP"/>
    </source>
</evidence>
<dbReference type="SUPFAM" id="SSF56601">
    <property type="entry name" value="beta-lactamase/transpeptidase-like"/>
    <property type="match status" value="1"/>
</dbReference>
<feature type="signal peptide" evidence="1">
    <location>
        <begin position="1"/>
        <end position="20"/>
    </location>
</feature>
<dbReference type="Pfam" id="PF00144">
    <property type="entry name" value="Beta-lactamase"/>
    <property type="match status" value="1"/>
</dbReference>
<dbReference type="InterPro" id="IPR012338">
    <property type="entry name" value="Beta-lactam/transpept-like"/>
</dbReference>
<reference evidence="3 4" key="1">
    <citation type="submission" date="2020-08" db="EMBL/GenBank/DDBJ databases">
        <title>Novel species isolated from subtropical streams in China.</title>
        <authorList>
            <person name="Lu H."/>
        </authorList>
    </citation>
    <scope>NUCLEOTIDE SEQUENCE [LARGE SCALE GENOMIC DNA]</scope>
    <source>
        <strain evidence="3 4">LX15W</strain>
    </source>
</reference>
<dbReference type="RefSeq" id="WP_186940685.1">
    <property type="nucleotide sequence ID" value="NZ_JACOGA010000003.1"/>
</dbReference>
<dbReference type="PROSITE" id="PS51257">
    <property type="entry name" value="PROKAR_LIPOPROTEIN"/>
    <property type="match status" value="1"/>
</dbReference>
<keyword evidence="1" id="KW-0732">Signal</keyword>
<gene>
    <name evidence="3" type="ORF">H8K55_03675</name>
</gene>
<sequence length="499" mass="54118">MLKHLFIGQLLSAFSCVSLASTLPTNVTNPVTSGHKQHWQCTTAEGAEAQQKIVLANFLPAVVFINESQPIPIETRLVQSKTPALSVAVIRQGKLAWSAAWGNLTQGGSKADCHSLFQAGSLAKPVTLFATLRMKQKALLNIDENIDHYLKSYHLPAGVQTAGNPVSMRNILAHTSGITAGGYDGYPNGQALPTDLQTVLAEPPANGRKVEVVNAPNSGVRYSGGGYTVLEIALQDRFAMPFDQLLQNWVLTPFGMKQAKFTQPIPTSYYPLIARGHTAQGSMVAGGWHNHPEQAAAGLWATPSDMANFLIELRQAYLGKSKLISKATMTEFLANPIDGHAYGFRLIGEKDQIFITHYGGTAGYRVGMTMNLETGDGAVYMSNSDNGSSLGSEFLGAVSRTYNWPWFRETQVKRQTQTIEALQALAGQYVFTEQGWKIQIAFENNILAIIFPNGDRYAMTPIVGDGLAFIHADTGVRASFEVTGDSTKVQLYGQTGTKQ</sequence>
<dbReference type="InterPro" id="IPR050789">
    <property type="entry name" value="Diverse_Enzym_Activities"/>
</dbReference>
<dbReference type="PANTHER" id="PTHR43283:SF18">
    <property type="match status" value="1"/>
</dbReference>
<accession>A0ABR6Y7V2</accession>
<protein>
    <submittedName>
        <fullName evidence="3">Beta-lactamase family protein</fullName>
    </submittedName>
</protein>
<name>A0ABR6Y7V2_9BURK</name>
<dbReference type="Gene3D" id="3.40.710.10">
    <property type="entry name" value="DD-peptidase/beta-lactamase superfamily"/>
    <property type="match status" value="1"/>
</dbReference>
<evidence type="ECO:0000313" key="3">
    <source>
        <dbReference type="EMBL" id="MBC3872676.1"/>
    </source>
</evidence>
<organism evidence="3 4">
    <name type="scientific">Undibacterium flavidum</name>
    <dbReference type="NCBI Taxonomy" id="2762297"/>
    <lineage>
        <taxon>Bacteria</taxon>
        <taxon>Pseudomonadati</taxon>
        <taxon>Pseudomonadota</taxon>
        <taxon>Betaproteobacteria</taxon>
        <taxon>Burkholderiales</taxon>
        <taxon>Oxalobacteraceae</taxon>
        <taxon>Undibacterium</taxon>
    </lineage>
</organism>
<dbReference type="Proteomes" id="UP000624279">
    <property type="component" value="Unassembled WGS sequence"/>
</dbReference>
<dbReference type="PANTHER" id="PTHR43283">
    <property type="entry name" value="BETA-LACTAMASE-RELATED"/>
    <property type="match status" value="1"/>
</dbReference>
<dbReference type="InterPro" id="IPR001466">
    <property type="entry name" value="Beta-lactam-related"/>
</dbReference>
<proteinExistence type="predicted"/>
<feature type="chain" id="PRO_5045320951" evidence="1">
    <location>
        <begin position="21"/>
        <end position="499"/>
    </location>
</feature>
<evidence type="ECO:0000313" key="4">
    <source>
        <dbReference type="Proteomes" id="UP000624279"/>
    </source>
</evidence>
<comment type="caution">
    <text evidence="3">The sequence shown here is derived from an EMBL/GenBank/DDBJ whole genome shotgun (WGS) entry which is preliminary data.</text>
</comment>
<keyword evidence="4" id="KW-1185">Reference proteome</keyword>